<dbReference type="STRING" id="439228.SAMN06295920_101682"/>
<name>A0A1T5A7X8_9SPHN</name>
<dbReference type="AlphaFoldDB" id="A0A1T5A7X8"/>
<keyword evidence="2" id="KW-1185">Reference proteome</keyword>
<proteinExistence type="predicted"/>
<dbReference type="EMBL" id="FUYM01000001">
    <property type="protein sequence ID" value="SKB31020.1"/>
    <property type="molecule type" value="Genomic_DNA"/>
</dbReference>
<dbReference type="Proteomes" id="UP000189818">
    <property type="component" value="Unassembled WGS sequence"/>
</dbReference>
<organism evidence="1 2">
    <name type="scientific">Rhizorhabdus histidinilytica</name>
    <dbReference type="NCBI Taxonomy" id="439228"/>
    <lineage>
        <taxon>Bacteria</taxon>
        <taxon>Pseudomonadati</taxon>
        <taxon>Pseudomonadota</taxon>
        <taxon>Alphaproteobacteria</taxon>
        <taxon>Sphingomonadales</taxon>
        <taxon>Sphingomonadaceae</taxon>
        <taxon>Rhizorhabdus</taxon>
    </lineage>
</organism>
<accession>A0A1T5A7X8</accession>
<dbReference type="RefSeq" id="WP_079646598.1">
    <property type="nucleotide sequence ID" value="NZ_FUYM01000001.1"/>
</dbReference>
<sequence>MSEGQADALDRIVKAFEKRLNIYRAKHAAANPLGEDIYNRFDTIQYVIEAIELLAFEAGINGHLKAREG</sequence>
<reference evidence="2" key="1">
    <citation type="submission" date="2017-02" db="EMBL/GenBank/DDBJ databases">
        <authorList>
            <person name="Varghese N."/>
            <person name="Submissions S."/>
        </authorList>
    </citation>
    <scope>NUCLEOTIDE SEQUENCE [LARGE SCALE GENOMIC DNA]</scope>
    <source>
        <strain evidence="2">UM2</strain>
    </source>
</reference>
<evidence type="ECO:0000313" key="1">
    <source>
        <dbReference type="EMBL" id="SKB31020.1"/>
    </source>
</evidence>
<protein>
    <submittedName>
        <fullName evidence="1">Uncharacterized protein</fullName>
    </submittedName>
</protein>
<evidence type="ECO:0000313" key="2">
    <source>
        <dbReference type="Proteomes" id="UP000189818"/>
    </source>
</evidence>
<gene>
    <name evidence="1" type="ORF">SAMN06295920_101682</name>
</gene>